<evidence type="ECO:0000313" key="6">
    <source>
        <dbReference type="Proteomes" id="UP000279673"/>
    </source>
</evidence>
<feature type="domain" description="Rv2993c-like N-terminal" evidence="4">
    <location>
        <begin position="1"/>
        <end position="66"/>
    </location>
</feature>
<dbReference type="AlphaFoldDB" id="A0A421BMF3"/>
<dbReference type="Gene3D" id="3.90.850.10">
    <property type="entry name" value="Fumarylacetoacetase-like, C-terminal domain"/>
    <property type="match status" value="1"/>
</dbReference>
<dbReference type="Proteomes" id="UP000279673">
    <property type="component" value="Unassembled WGS sequence"/>
</dbReference>
<comment type="similarity">
    <text evidence="1">Belongs to the FAH family.</text>
</comment>
<dbReference type="InterPro" id="IPR051121">
    <property type="entry name" value="FAH"/>
</dbReference>
<dbReference type="PANTHER" id="PTHR42796:SF4">
    <property type="entry name" value="FUMARYLACETOACETATE HYDROLASE DOMAIN-CONTAINING PROTEIN 2A"/>
    <property type="match status" value="1"/>
</dbReference>
<organism evidence="5 6">
    <name type="scientific">Paenirhodobacter hankyongi</name>
    <dbReference type="NCBI Taxonomy" id="2294033"/>
    <lineage>
        <taxon>Bacteria</taxon>
        <taxon>Pseudomonadati</taxon>
        <taxon>Pseudomonadota</taxon>
        <taxon>Alphaproteobacteria</taxon>
        <taxon>Rhodobacterales</taxon>
        <taxon>Rhodobacter group</taxon>
        <taxon>Paenirhodobacter</taxon>
    </lineage>
</organism>
<name>A0A421BMF3_9RHOB</name>
<evidence type="ECO:0000256" key="2">
    <source>
        <dbReference type="ARBA" id="ARBA00022723"/>
    </source>
</evidence>
<feature type="domain" description="Fumarylacetoacetase-like C-terminal" evidence="3">
    <location>
        <begin position="72"/>
        <end position="277"/>
    </location>
</feature>
<sequence>MRLVSFTDQSGQASYGTVEGSEVLDAGSVLRSRWPDLRAVVAAGAVAELAGLGPRRPLADVRLLPPIPEPGKILCIGLNYLSHIAETGRERPSHPSIFTRYPASLVGHGTPLVRPKASQAFDYEGELAVIIGKGGRHIPAAEAFDHVLGYTCVNEGSIRDFQIHTPQFWPGKSFEASGAIGPWIVTADAIDDITRAELTTRVDGAVVQRAWLDDLAIGIPEMIAYISTVITLSPGDVIATGTPGGVGKFRKPQLYLVPGMQVEVEITGIGTLKNGVVDE</sequence>
<evidence type="ECO:0000259" key="4">
    <source>
        <dbReference type="Pfam" id="PF10370"/>
    </source>
</evidence>
<keyword evidence="6" id="KW-1185">Reference proteome</keyword>
<accession>A0A421BMF3</accession>
<dbReference type="GO" id="GO:0019752">
    <property type="term" value="P:carboxylic acid metabolic process"/>
    <property type="evidence" value="ECO:0007669"/>
    <property type="project" value="UniProtKB-ARBA"/>
</dbReference>
<dbReference type="Pfam" id="PF10370">
    <property type="entry name" value="Rv2993c-like_N"/>
    <property type="match status" value="1"/>
</dbReference>
<dbReference type="GO" id="GO:0046872">
    <property type="term" value="F:metal ion binding"/>
    <property type="evidence" value="ECO:0007669"/>
    <property type="project" value="UniProtKB-KW"/>
</dbReference>
<dbReference type="InterPro" id="IPR011234">
    <property type="entry name" value="Fumarylacetoacetase-like_C"/>
</dbReference>
<gene>
    <name evidence="5" type="ORF">DYS74_13485</name>
</gene>
<keyword evidence="2" id="KW-0479">Metal-binding</keyword>
<evidence type="ECO:0000256" key="1">
    <source>
        <dbReference type="ARBA" id="ARBA00010211"/>
    </source>
</evidence>
<dbReference type="RefSeq" id="WP_121534212.1">
    <property type="nucleotide sequence ID" value="NZ_RCHI01000013.1"/>
</dbReference>
<comment type="caution">
    <text evidence="5">The sequence shown here is derived from an EMBL/GenBank/DDBJ whole genome shotgun (WGS) entry which is preliminary data.</text>
</comment>
<dbReference type="EMBL" id="RCHI01000013">
    <property type="protein sequence ID" value="RLL63955.1"/>
    <property type="molecule type" value="Genomic_DNA"/>
</dbReference>
<dbReference type="GO" id="GO:0016853">
    <property type="term" value="F:isomerase activity"/>
    <property type="evidence" value="ECO:0007669"/>
    <property type="project" value="UniProtKB-ARBA"/>
</dbReference>
<dbReference type="Pfam" id="PF01557">
    <property type="entry name" value="FAA_hydrolase"/>
    <property type="match status" value="1"/>
</dbReference>
<dbReference type="SUPFAM" id="SSF56529">
    <property type="entry name" value="FAH"/>
    <property type="match status" value="1"/>
</dbReference>
<evidence type="ECO:0000313" key="5">
    <source>
        <dbReference type="EMBL" id="RLL63955.1"/>
    </source>
</evidence>
<dbReference type="FunFam" id="3.90.850.10:FF:000002">
    <property type="entry name" value="2-hydroxyhepta-2,4-diene-1,7-dioate isomerase"/>
    <property type="match status" value="1"/>
</dbReference>
<proteinExistence type="inferred from homology"/>
<reference evidence="5 6" key="1">
    <citation type="submission" date="2018-10" db="EMBL/GenBank/DDBJ databases">
        <title>Rhodobacter sp . BO-81.</title>
        <authorList>
            <person name="Im W.T."/>
        </authorList>
    </citation>
    <scope>NUCLEOTIDE SEQUENCE [LARGE SCALE GENOMIC DNA]</scope>
    <source>
        <strain evidence="5 6">BO-81</strain>
    </source>
</reference>
<evidence type="ECO:0000259" key="3">
    <source>
        <dbReference type="Pfam" id="PF01557"/>
    </source>
</evidence>
<protein>
    <submittedName>
        <fullName evidence="5">DUF2437 domain-containing protein</fullName>
    </submittedName>
</protein>
<dbReference type="InterPro" id="IPR036663">
    <property type="entry name" value="Fumarylacetoacetase_C_sf"/>
</dbReference>
<dbReference type="PANTHER" id="PTHR42796">
    <property type="entry name" value="FUMARYLACETOACETATE HYDROLASE DOMAIN-CONTAINING PROTEIN 2A-RELATED"/>
    <property type="match status" value="1"/>
</dbReference>
<dbReference type="InterPro" id="IPR018833">
    <property type="entry name" value="Rv2993c-like_N"/>
</dbReference>